<accession>A0A2P7QIB8</accession>
<keyword evidence="6" id="KW-1185">Reference proteome</keyword>
<dbReference type="PANTHER" id="PTHR24567:SF68">
    <property type="entry name" value="DNA-BINDING TRANSCRIPTIONAL DUAL REGULATOR CRP"/>
    <property type="match status" value="1"/>
</dbReference>
<dbReference type="GO" id="GO:0003700">
    <property type="term" value="F:DNA-binding transcription factor activity"/>
    <property type="evidence" value="ECO:0007669"/>
    <property type="project" value="TreeGrafter"/>
</dbReference>
<dbReference type="InterPro" id="IPR036390">
    <property type="entry name" value="WH_DNA-bd_sf"/>
</dbReference>
<dbReference type="InterPro" id="IPR018490">
    <property type="entry name" value="cNMP-bd_dom_sf"/>
</dbReference>
<protein>
    <submittedName>
        <fullName evidence="5">Crp/Fnr family transcriptional regulator</fullName>
    </submittedName>
</protein>
<evidence type="ECO:0000259" key="4">
    <source>
        <dbReference type="PROSITE" id="PS51063"/>
    </source>
</evidence>
<comment type="caution">
    <text evidence="5">The sequence shown here is derived from an EMBL/GenBank/DDBJ whole genome shotgun (WGS) entry which is preliminary data.</text>
</comment>
<dbReference type="SUPFAM" id="SSF51206">
    <property type="entry name" value="cAMP-binding domain-like"/>
    <property type="match status" value="1"/>
</dbReference>
<dbReference type="CDD" id="cd00038">
    <property type="entry name" value="CAP_ED"/>
    <property type="match status" value="1"/>
</dbReference>
<dbReference type="RefSeq" id="WP_106515123.1">
    <property type="nucleotide sequence ID" value="NZ_PXYI01000008.1"/>
</dbReference>
<name>A0A2P7QIB8_9SPHN</name>
<dbReference type="Pfam" id="PF13545">
    <property type="entry name" value="HTH_Crp_2"/>
    <property type="match status" value="1"/>
</dbReference>
<dbReference type="InterPro" id="IPR000595">
    <property type="entry name" value="cNMP-bd_dom"/>
</dbReference>
<sequence length="247" mass="27091">MLFSSEPLAPLVRKLLNIHPLSPEDRAAVLSLPSIVRQLEHGQYIVREGDVPTHSCLVVSGFAIRHKIMGDGARQIVNVHVAGDMVDLQNSLLKVADHNVQTLTAMEAAFIPRAAILDIAFSRPAVGKALWLETLVEGSIAREWIANVGRRNSLTRVAHLLCEFAYRLDAVGIGKQCNYELPMTQEQIADTVGLTPVHVNRTLKSLDAAGLTTRSRRSVVINDLARLAEVGDFRSIYLHLPQESLAA</sequence>
<gene>
    <name evidence="5" type="ORF">C7I55_21715</name>
</gene>
<dbReference type="PROSITE" id="PS51063">
    <property type="entry name" value="HTH_CRP_2"/>
    <property type="match status" value="1"/>
</dbReference>
<dbReference type="SMART" id="SM00419">
    <property type="entry name" value="HTH_CRP"/>
    <property type="match status" value="1"/>
</dbReference>
<dbReference type="Proteomes" id="UP000241167">
    <property type="component" value="Unassembled WGS sequence"/>
</dbReference>
<dbReference type="InterPro" id="IPR012318">
    <property type="entry name" value="HTH_CRP"/>
</dbReference>
<dbReference type="InterPro" id="IPR014710">
    <property type="entry name" value="RmlC-like_jellyroll"/>
</dbReference>
<evidence type="ECO:0000313" key="5">
    <source>
        <dbReference type="EMBL" id="PSJ37680.1"/>
    </source>
</evidence>
<dbReference type="OrthoDB" id="6155297at2"/>
<dbReference type="GO" id="GO:0005829">
    <property type="term" value="C:cytosol"/>
    <property type="evidence" value="ECO:0007669"/>
    <property type="project" value="TreeGrafter"/>
</dbReference>
<reference evidence="5 6" key="1">
    <citation type="submission" date="2018-03" db="EMBL/GenBank/DDBJ databases">
        <title>The draft genome of Sphingosinicella sp. GL-C-18.</title>
        <authorList>
            <person name="Liu L."/>
            <person name="Li L."/>
            <person name="Liang L."/>
            <person name="Zhang X."/>
            <person name="Wang T."/>
        </authorList>
    </citation>
    <scope>NUCLEOTIDE SEQUENCE [LARGE SCALE GENOMIC DNA]</scope>
    <source>
        <strain evidence="5 6">GL-C-18</strain>
    </source>
</reference>
<keyword evidence="2" id="KW-0238">DNA-binding</keyword>
<dbReference type="InterPro" id="IPR050397">
    <property type="entry name" value="Env_Response_Regulators"/>
</dbReference>
<evidence type="ECO:0000256" key="3">
    <source>
        <dbReference type="ARBA" id="ARBA00023163"/>
    </source>
</evidence>
<keyword evidence="3" id="KW-0804">Transcription</keyword>
<dbReference type="Gene3D" id="1.10.10.10">
    <property type="entry name" value="Winged helix-like DNA-binding domain superfamily/Winged helix DNA-binding domain"/>
    <property type="match status" value="1"/>
</dbReference>
<dbReference type="InterPro" id="IPR036388">
    <property type="entry name" value="WH-like_DNA-bd_sf"/>
</dbReference>
<evidence type="ECO:0000313" key="6">
    <source>
        <dbReference type="Proteomes" id="UP000241167"/>
    </source>
</evidence>
<organism evidence="5 6">
    <name type="scientific">Allosphingosinicella deserti</name>
    <dbReference type="NCBI Taxonomy" id="2116704"/>
    <lineage>
        <taxon>Bacteria</taxon>
        <taxon>Pseudomonadati</taxon>
        <taxon>Pseudomonadota</taxon>
        <taxon>Alphaproteobacteria</taxon>
        <taxon>Sphingomonadales</taxon>
        <taxon>Sphingomonadaceae</taxon>
        <taxon>Allosphingosinicella</taxon>
    </lineage>
</organism>
<dbReference type="Gene3D" id="2.60.120.10">
    <property type="entry name" value="Jelly Rolls"/>
    <property type="match status" value="1"/>
</dbReference>
<dbReference type="AlphaFoldDB" id="A0A2P7QIB8"/>
<dbReference type="GO" id="GO:0003677">
    <property type="term" value="F:DNA binding"/>
    <property type="evidence" value="ECO:0007669"/>
    <property type="project" value="UniProtKB-KW"/>
</dbReference>
<proteinExistence type="predicted"/>
<evidence type="ECO:0000256" key="1">
    <source>
        <dbReference type="ARBA" id="ARBA00023015"/>
    </source>
</evidence>
<dbReference type="Pfam" id="PF00027">
    <property type="entry name" value="cNMP_binding"/>
    <property type="match status" value="1"/>
</dbReference>
<feature type="domain" description="HTH crp-type" evidence="4">
    <location>
        <begin position="151"/>
        <end position="225"/>
    </location>
</feature>
<dbReference type="PANTHER" id="PTHR24567">
    <property type="entry name" value="CRP FAMILY TRANSCRIPTIONAL REGULATORY PROTEIN"/>
    <property type="match status" value="1"/>
</dbReference>
<keyword evidence="1" id="KW-0805">Transcription regulation</keyword>
<dbReference type="SUPFAM" id="SSF46785">
    <property type="entry name" value="Winged helix' DNA-binding domain"/>
    <property type="match status" value="1"/>
</dbReference>
<dbReference type="EMBL" id="PXYI01000008">
    <property type="protein sequence ID" value="PSJ37680.1"/>
    <property type="molecule type" value="Genomic_DNA"/>
</dbReference>
<evidence type="ECO:0000256" key="2">
    <source>
        <dbReference type="ARBA" id="ARBA00023125"/>
    </source>
</evidence>